<keyword evidence="3" id="KW-1185">Reference proteome</keyword>
<dbReference type="AlphaFoldDB" id="A0A0C9WZ37"/>
<dbReference type="EMBL" id="KN838856">
    <property type="protein sequence ID" value="KIJ93241.1"/>
    <property type="molecule type" value="Genomic_DNA"/>
</dbReference>
<evidence type="ECO:0000313" key="2">
    <source>
        <dbReference type="EMBL" id="KIJ93241.1"/>
    </source>
</evidence>
<reference evidence="3" key="2">
    <citation type="submission" date="2015-01" db="EMBL/GenBank/DDBJ databases">
        <title>Evolutionary Origins and Diversification of the Mycorrhizal Mutualists.</title>
        <authorList>
            <consortium name="DOE Joint Genome Institute"/>
            <consortium name="Mycorrhizal Genomics Consortium"/>
            <person name="Kohler A."/>
            <person name="Kuo A."/>
            <person name="Nagy L.G."/>
            <person name="Floudas D."/>
            <person name="Copeland A."/>
            <person name="Barry K.W."/>
            <person name="Cichocki N."/>
            <person name="Veneault-Fourrey C."/>
            <person name="LaButti K."/>
            <person name="Lindquist E.A."/>
            <person name="Lipzen A."/>
            <person name="Lundell T."/>
            <person name="Morin E."/>
            <person name="Murat C."/>
            <person name="Riley R."/>
            <person name="Ohm R."/>
            <person name="Sun H."/>
            <person name="Tunlid A."/>
            <person name="Henrissat B."/>
            <person name="Grigoriev I.V."/>
            <person name="Hibbett D.S."/>
            <person name="Martin F."/>
        </authorList>
    </citation>
    <scope>NUCLEOTIDE SEQUENCE [LARGE SCALE GENOMIC DNA]</scope>
    <source>
        <strain evidence="3">LaAM-08-1</strain>
    </source>
</reference>
<evidence type="ECO:0000313" key="1">
    <source>
        <dbReference type="EMBL" id="KIJ90596.1"/>
    </source>
</evidence>
<sequence length="181" mass="19557">MPHGGAATYPLSCPYPCLQLVLAGQLPAQYKTKSRQPIQSFACPTSHPPCLALLTVRGLRGTGVQMLEFGGAFARLDFGCPDSSIHNDDPFATYCVMPTLLAGFFRLSFVPTPAIPSSTTGSTPSTQRASSPFFWSNLVCSTHYAQAHIVCSLGFGCLVSFLIPKPRLIVFRSLFLQASFF</sequence>
<dbReference type="Proteomes" id="UP000054477">
    <property type="component" value="Unassembled WGS sequence"/>
</dbReference>
<evidence type="ECO:0000313" key="3">
    <source>
        <dbReference type="Proteomes" id="UP000054477"/>
    </source>
</evidence>
<proteinExistence type="predicted"/>
<accession>A0A0C9WZ37</accession>
<reference evidence="1 3" key="1">
    <citation type="submission" date="2014-04" db="EMBL/GenBank/DDBJ databases">
        <authorList>
            <consortium name="DOE Joint Genome Institute"/>
            <person name="Kuo A."/>
            <person name="Kohler A."/>
            <person name="Nagy L.G."/>
            <person name="Floudas D."/>
            <person name="Copeland A."/>
            <person name="Barry K.W."/>
            <person name="Cichocki N."/>
            <person name="Veneault-Fourrey C."/>
            <person name="LaButti K."/>
            <person name="Lindquist E.A."/>
            <person name="Lipzen A."/>
            <person name="Lundell T."/>
            <person name="Morin E."/>
            <person name="Murat C."/>
            <person name="Sun H."/>
            <person name="Tunlid A."/>
            <person name="Henrissat B."/>
            <person name="Grigoriev I.V."/>
            <person name="Hibbett D.S."/>
            <person name="Martin F."/>
            <person name="Nordberg H.P."/>
            <person name="Cantor M.N."/>
            <person name="Hua S.X."/>
        </authorList>
    </citation>
    <scope>NUCLEOTIDE SEQUENCE [LARGE SCALE GENOMIC DNA]</scope>
    <source>
        <strain evidence="1 3">LaAM-08-1</strain>
    </source>
</reference>
<dbReference type="HOGENOM" id="CLU_1489251_0_0_1"/>
<reference evidence="1" key="3">
    <citation type="submission" date="2015-02" db="EMBL/GenBank/DDBJ databases">
        <title>Evolutionary Origins and Diversification of the Mycorrhizal Mutualists.</title>
        <authorList>
            <consortium name="DOE Joint Genome Institute"/>
            <consortium name="Mycorrhizal Genomics Consortium"/>
            <person name="Kohler A."/>
            <person name="Kuo A."/>
            <person name="Nagy L.G."/>
            <person name="Floudas D."/>
            <person name="Copeland A."/>
            <person name="Barry K.W."/>
            <person name="Cichocki N."/>
            <person name="Veneault-Fourrey C."/>
            <person name="LaButti K."/>
            <person name="Lindquist E.A."/>
            <person name="Lipzen A."/>
            <person name="Lundell T."/>
            <person name="Morin E."/>
            <person name="Murat C."/>
            <person name="Riley R."/>
            <person name="Ohm R."/>
            <person name="Sun H."/>
            <person name="Tunlid A."/>
            <person name="Henrissat B."/>
            <person name="Grigoriev I.V."/>
            <person name="Hibbett D.S."/>
            <person name="Martin F."/>
        </authorList>
    </citation>
    <scope>NUCLEOTIDE SEQUENCE</scope>
    <source>
        <strain evidence="1 3">LaAM-08-1</strain>
    </source>
</reference>
<dbReference type="EMBL" id="KN839146">
    <property type="protein sequence ID" value="KIJ90596.1"/>
    <property type="molecule type" value="Genomic_DNA"/>
</dbReference>
<name>A0A0C9WZ37_9AGAR</name>
<organism evidence="1 3">
    <name type="scientific">Laccaria amethystina LaAM-08-1</name>
    <dbReference type="NCBI Taxonomy" id="1095629"/>
    <lineage>
        <taxon>Eukaryota</taxon>
        <taxon>Fungi</taxon>
        <taxon>Dikarya</taxon>
        <taxon>Basidiomycota</taxon>
        <taxon>Agaricomycotina</taxon>
        <taxon>Agaricomycetes</taxon>
        <taxon>Agaricomycetidae</taxon>
        <taxon>Agaricales</taxon>
        <taxon>Agaricineae</taxon>
        <taxon>Hydnangiaceae</taxon>
        <taxon>Laccaria</taxon>
    </lineage>
</organism>
<protein>
    <submittedName>
        <fullName evidence="1">Uncharacterized protein</fullName>
    </submittedName>
</protein>
<gene>
    <name evidence="2" type="ORF">K443DRAFT_407551</name>
    <name evidence="1" type="ORF">K443DRAFT_539117</name>
</gene>